<proteinExistence type="evidence at transcript level"/>
<dbReference type="AlphaFoldDB" id="A0A1E1WWC0"/>
<dbReference type="InterPro" id="IPR012674">
    <property type="entry name" value="Calycin"/>
</dbReference>
<dbReference type="EMBL" id="GFAC01007859">
    <property type="protein sequence ID" value="JAT91329.1"/>
    <property type="molecule type" value="mRNA"/>
</dbReference>
<organism evidence="1">
    <name type="scientific">Amblyomma aureolatum</name>
    <dbReference type="NCBI Taxonomy" id="187763"/>
    <lineage>
        <taxon>Eukaryota</taxon>
        <taxon>Metazoa</taxon>
        <taxon>Ecdysozoa</taxon>
        <taxon>Arthropoda</taxon>
        <taxon>Chelicerata</taxon>
        <taxon>Arachnida</taxon>
        <taxon>Acari</taxon>
        <taxon>Parasitiformes</taxon>
        <taxon>Ixodida</taxon>
        <taxon>Ixodoidea</taxon>
        <taxon>Ixodidae</taxon>
        <taxon>Amblyomminae</taxon>
        <taxon>Amblyomma</taxon>
    </lineage>
</organism>
<dbReference type="SUPFAM" id="SSF50814">
    <property type="entry name" value="Lipocalins"/>
    <property type="match status" value="1"/>
</dbReference>
<dbReference type="InterPro" id="IPR002970">
    <property type="entry name" value="Tick_his-bd"/>
</dbReference>
<name>A0A1E1WWC0_9ACAR</name>
<accession>A0A1E1WWC0</accession>
<sequence length="186" mass="21575">NYSDPALLLGSEEDLILLMASQRLLTNLNWRCMRSRYVCTKVTNEVFQRRRYYWKPESEYTFNTTKKEQGTALYQYQIVREKGDYTKLNTTRITETGNYSEGLFPVYFADAVCMISGMTEPLLNIGRPLCALWIAESALAKPKPYCLFIFFAMCSSPMYNVYEYERVQCNELGPPMEKNDTSISTS</sequence>
<evidence type="ECO:0000313" key="1">
    <source>
        <dbReference type="EMBL" id="JAT91329.1"/>
    </source>
</evidence>
<dbReference type="Pfam" id="PF02098">
    <property type="entry name" value="His_binding"/>
    <property type="match status" value="1"/>
</dbReference>
<protein>
    <submittedName>
        <fullName evidence="1">Uncharacterized protein</fullName>
    </submittedName>
</protein>
<feature type="non-terminal residue" evidence="1">
    <location>
        <position position="1"/>
    </location>
</feature>
<dbReference type="GO" id="GO:0030682">
    <property type="term" value="P:symbiont-mediated perturbation of host defenses"/>
    <property type="evidence" value="ECO:0007669"/>
    <property type="project" value="InterPro"/>
</dbReference>
<dbReference type="Gene3D" id="2.40.128.20">
    <property type="match status" value="1"/>
</dbReference>
<dbReference type="GO" id="GO:0043176">
    <property type="term" value="F:amine binding"/>
    <property type="evidence" value="ECO:0007669"/>
    <property type="project" value="InterPro"/>
</dbReference>
<reference evidence="1" key="1">
    <citation type="journal article" date="2017" name="Front. Cell. Infect. Microbiol.">
        <title>The Distinct Transcriptional Response of the Midgut of Amblyomma sculptum and Amblyomma aureolatum Ticks to Rickettsia rickettsii Correlates to Their Differences in Susceptibility to Infection.</title>
        <authorList>
            <person name="Martins L.A."/>
            <person name="Galletti M.F.B.M."/>
            <person name="Ribeiro J.M."/>
            <person name="Fujita A."/>
            <person name="Costa F.B."/>
            <person name="Labruna M.B."/>
            <person name="Daffre S."/>
            <person name="Fogaca A.C."/>
        </authorList>
    </citation>
    <scope>NUCLEOTIDE SEQUENCE</scope>
</reference>